<sequence>MAAAKRQIQHEKDRLTRYMEKARRMIEDLEEQNRAFEGGALSRHEFDSIRRDRDAYKQTQFYDRDLVETINLDISAQIVPLTWLGKSFFLTFFFEFGLEIEFKIENF</sequence>
<dbReference type="Proteomes" id="UP000271098">
    <property type="component" value="Unassembled WGS sequence"/>
</dbReference>
<dbReference type="EMBL" id="UYRT01106846">
    <property type="protein sequence ID" value="VDN44658.1"/>
    <property type="molecule type" value="Genomic_DNA"/>
</dbReference>
<organism evidence="2 3">
    <name type="scientific">Gongylonema pulchrum</name>
    <dbReference type="NCBI Taxonomy" id="637853"/>
    <lineage>
        <taxon>Eukaryota</taxon>
        <taxon>Metazoa</taxon>
        <taxon>Ecdysozoa</taxon>
        <taxon>Nematoda</taxon>
        <taxon>Chromadorea</taxon>
        <taxon>Rhabditida</taxon>
        <taxon>Spirurina</taxon>
        <taxon>Spiruromorpha</taxon>
        <taxon>Spiruroidea</taxon>
        <taxon>Gongylonematidae</taxon>
        <taxon>Gongylonema</taxon>
    </lineage>
</organism>
<accession>A0A3P7P6Z9</accession>
<feature type="coiled-coil region" evidence="1">
    <location>
        <begin position="1"/>
        <end position="39"/>
    </location>
</feature>
<dbReference type="OrthoDB" id="49395at2759"/>
<protein>
    <submittedName>
        <fullName evidence="2">Uncharacterized protein</fullName>
    </submittedName>
</protein>
<evidence type="ECO:0000313" key="2">
    <source>
        <dbReference type="EMBL" id="VDN44658.1"/>
    </source>
</evidence>
<evidence type="ECO:0000313" key="3">
    <source>
        <dbReference type="Proteomes" id="UP000271098"/>
    </source>
</evidence>
<name>A0A3P7P6Z9_9BILA</name>
<dbReference type="AlphaFoldDB" id="A0A3P7P6Z9"/>
<reference evidence="2 3" key="1">
    <citation type="submission" date="2018-11" db="EMBL/GenBank/DDBJ databases">
        <authorList>
            <consortium name="Pathogen Informatics"/>
        </authorList>
    </citation>
    <scope>NUCLEOTIDE SEQUENCE [LARGE SCALE GENOMIC DNA]</scope>
</reference>
<gene>
    <name evidence="2" type="ORF">GPUH_LOCUS25779</name>
</gene>
<keyword evidence="1" id="KW-0175">Coiled coil</keyword>
<evidence type="ECO:0000256" key="1">
    <source>
        <dbReference type="SAM" id="Coils"/>
    </source>
</evidence>
<keyword evidence="3" id="KW-1185">Reference proteome</keyword>
<proteinExistence type="predicted"/>